<dbReference type="PANTHER" id="PTHR13037">
    <property type="entry name" value="FORMIN"/>
    <property type="match status" value="1"/>
</dbReference>
<feature type="compositionally biased region" description="Low complexity" evidence="2">
    <location>
        <begin position="1410"/>
        <end position="1419"/>
    </location>
</feature>
<feature type="compositionally biased region" description="Polar residues" evidence="2">
    <location>
        <begin position="541"/>
        <end position="550"/>
    </location>
</feature>
<feature type="region of interest" description="Disordered" evidence="2">
    <location>
        <begin position="961"/>
        <end position="981"/>
    </location>
</feature>
<feature type="region of interest" description="Disordered" evidence="2">
    <location>
        <begin position="523"/>
        <end position="554"/>
    </location>
</feature>
<dbReference type="Proteomes" id="UP000612055">
    <property type="component" value="Unassembled WGS sequence"/>
</dbReference>
<feature type="compositionally biased region" description="Low complexity" evidence="2">
    <location>
        <begin position="1771"/>
        <end position="1783"/>
    </location>
</feature>
<protein>
    <submittedName>
        <fullName evidence="3">Uncharacterized protein</fullName>
    </submittedName>
</protein>
<feature type="compositionally biased region" description="Pro residues" evidence="2">
    <location>
        <begin position="1793"/>
        <end position="1807"/>
    </location>
</feature>
<feature type="region of interest" description="Disordered" evidence="2">
    <location>
        <begin position="1510"/>
        <end position="1616"/>
    </location>
</feature>
<feature type="compositionally biased region" description="Gly residues" evidence="2">
    <location>
        <begin position="1604"/>
        <end position="1613"/>
    </location>
</feature>
<feature type="compositionally biased region" description="Polar residues" evidence="2">
    <location>
        <begin position="1552"/>
        <end position="1562"/>
    </location>
</feature>
<sequence length="1923" mass="190331">MDHVRTSCRVTRLTYDPAAAAGRGRWRATYMDASRGKRYTAAADCVVLATGHPCPTAAELGLGQGCRVLHAASTTAAAVASSPAVAVLGSGVTAEDCAAAVSLLRKGRGVRLVRADPPAAVTSPLAPSPAPGPFEGFSEAFATGVTSPHDSSSVLATAATPTFAGGSTPATTQNAPSTQRPPTTSATGYLNPFLASTTTTTALAPARIVHGANLLEAARRRALAASLQPHYALPPPSGLTRALRAPGKRRFWSAAKARAAAVLGGGACGQARDTSEAPGSVAEALTSARNGQEQLVLWAPSFADPRVMPFLDPVVRAALLRPPQGGSAAGAGPGGAAAAAGADGELCLYRGILRPDVRGLAFVGYEAHASSSLLLLQLQAQWLVYHLAKALPQPSPAEIAADIARQRSWRSAALAAPLMSCSDALARTAEQHAIQQLLDDMQGLASLQRGTDDGGDGGAAAAAAAPAADPAVLTVLPMISPPAVLPPPSPRLASSAAVPAARPAPLSADCLVAAEVVSVTALPQSTQPASPQPRPARSAAITGTGSFHSGGNSGTGLFQRISSRLFGGPRAASSSGFTKPSAASATLGPATPATLAPAPPQPSPANSAPGLAGLASSQAETLETHEAAVAAGAASVRRPPGRHASMPLVTAPERSQRRASMTRLGREGGGGERMVLAVQPVVAPYLQDKLRRATTSHLSDDDGPRSHTSHASASNAQGPASPPVAAASALEPHHSGSLLRAATPLVPFLPSPKNPRKSALGIASPAVASPADSRANALSEQLRHMSSRTGVDLSALCDLVSDDGLAQTPPLLASPLGGRPPALGSALRSATGAPLPHRRLVHQNSSSSTGMAVGSPPGPSAPLFVMGRMTSGRGSIDSGLGSAPRRSSSLLIAAVNSDGLAMGSPRRAPPPGLIAVGSPAGGEGLRGTGATGGKPHASPRALALGVPVPVPGPGVVPLTVPDGEPLDPTADDPDDPAAAPGFLEGETLLTDPNADLTFAAAAAALASCAAFTAAALVETHDSERRSAGQGSLSMNVRARLAAALAAEGDGEEVVGSFHNPLPSKGSTAEAHRFTTNPDVAASAPPLPAVTVPAAGREDAPSSDFSLATPAGARVAEGGVGSSGKSTTRALHRFFRPVDQEQISFPTVGGMHPGSAVDGPSPSAATAHAAAARTPSFYRAYARTEPPAAPHNNDEDVTARDLGVVMSSSQYGSKGSTIAAMFAQQRSWLDGHGPAPGSVGGSDSGAPRSAPLMTLRQVLAAQAQAQGQAGPSRSPQPPLSGTQRMVSAGPLPSQGSTGGYPVSGGGADAAGPSSRGESSAAVAGQQLRSAFAGGNTSARTSYSGVAPGLPGGGSPAGTMTGEDAGGGGAGGAVATLSSQLSALRIHLADPARFPFPSVADAAPMPPPSPPHAAAQQAPSPVLRAHSGLPVAPAPMVPAGASMLRRRPSSPTLNLCTIAERPPSQPSPGSVPLEGGAGNPAEPEPAPAPAPVSRKPPVFSKLSSGALSALLQRGPGSSETLPQGPKPFSQRHSMDVRGGAAAATAPKRTAPRRSYTQQSLSSNGAMAAADGGPGSAVPPSPGSRPTMLPLFGGLRSRPGSSSGGVMSPGGPGSGGLAAAALIPQHSSGGRTSGSKKKGVVRGASLRAVFAGLVGSGNSEANSSGGGGGILADAAAAAALPYRQRVGDGSMGAVGAAAVAAAARLGGPDSGGLGPAPGSPLTGPHSARSNNSTRLMQSALPPTNVMVPSGPMHTGSVLAVPRSPRSQPGLGPQSSSAVPSPRTSSPAQASWALPTPAAPPKPLPDAPSSPHPNVASLPSPSMTSPWQAPPSNFHGLPSEHAPGAAAGDWAGGSEYGASPDWVNTGSGGGAGGGSERRGEAWLVRRMSQAKQDQLVSNVTSWLKDALARKASGAGAAAAPPSPPLQQ</sequence>
<proteinExistence type="predicted"/>
<dbReference type="Gene3D" id="3.50.50.60">
    <property type="entry name" value="FAD/NAD(P)-binding domain"/>
    <property type="match status" value="1"/>
</dbReference>
<feature type="compositionally biased region" description="Polar residues" evidence="2">
    <location>
        <begin position="168"/>
        <end position="188"/>
    </location>
</feature>
<feature type="region of interest" description="Disordered" evidence="2">
    <location>
        <begin position="694"/>
        <end position="735"/>
    </location>
</feature>
<feature type="compositionally biased region" description="Low complexity" evidence="2">
    <location>
        <begin position="1590"/>
        <end position="1603"/>
    </location>
</feature>
<dbReference type="PANTHER" id="PTHR13037:SF24">
    <property type="entry name" value="POLYCOMB PROTEIN PCL-RELATED"/>
    <property type="match status" value="1"/>
</dbReference>
<feature type="compositionally biased region" description="Gly residues" evidence="2">
    <location>
        <begin position="1295"/>
        <end position="1307"/>
    </location>
</feature>
<feature type="region of interest" description="Disordered" evidence="2">
    <location>
        <begin position="1452"/>
        <end position="1498"/>
    </location>
</feature>
<evidence type="ECO:0000256" key="2">
    <source>
        <dbReference type="SAM" id="MobiDB-lite"/>
    </source>
</evidence>
<evidence type="ECO:0000313" key="3">
    <source>
        <dbReference type="EMBL" id="KAG2494447.1"/>
    </source>
</evidence>
<feature type="region of interest" description="Disordered" evidence="2">
    <location>
        <begin position="569"/>
        <end position="672"/>
    </location>
</feature>
<keyword evidence="4" id="KW-1185">Reference proteome</keyword>
<feature type="region of interest" description="Disordered" evidence="2">
    <location>
        <begin position="1701"/>
        <end position="1876"/>
    </location>
</feature>
<feature type="region of interest" description="Disordered" evidence="2">
    <location>
        <begin position="1076"/>
        <end position="1106"/>
    </location>
</feature>
<feature type="compositionally biased region" description="Polar residues" evidence="2">
    <location>
        <begin position="709"/>
        <end position="718"/>
    </location>
</feature>
<feature type="region of interest" description="Disordered" evidence="2">
    <location>
        <begin position="1397"/>
        <end position="1427"/>
    </location>
</feature>
<feature type="region of interest" description="Disordered" evidence="2">
    <location>
        <begin position="161"/>
        <end position="191"/>
    </location>
</feature>
<dbReference type="SUPFAM" id="SSF51905">
    <property type="entry name" value="FAD/NAD(P)-binding domain"/>
    <property type="match status" value="1"/>
</dbReference>
<dbReference type="EMBL" id="JAEHOE010000031">
    <property type="protein sequence ID" value="KAG2494447.1"/>
    <property type="molecule type" value="Genomic_DNA"/>
</dbReference>
<evidence type="ECO:0000313" key="4">
    <source>
        <dbReference type="Proteomes" id="UP000612055"/>
    </source>
</evidence>
<feature type="compositionally biased region" description="Gly residues" evidence="2">
    <location>
        <begin position="919"/>
        <end position="932"/>
    </location>
</feature>
<feature type="compositionally biased region" description="Polar residues" evidence="2">
    <location>
        <begin position="1813"/>
        <end position="1827"/>
    </location>
</feature>
<feature type="compositionally biased region" description="Low complexity" evidence="2">
    <location>
        <begin position="1077"/>
        <end position="1094"/>
    </location>
</feature>
<name>A0A835Y0L7_9CHLO</name>
<feature type="region of interest" description="Disordered" evidence="2">
    <location>
        <begin position="918"/>
        <end position="937"/>
    </location>
</feature>
<organism evidence="3 4">
    <name type="scientific">Edaphochlamys debaryana</name>
    <dbReference type="NCBI Taxonomy" id="47281"/>
    <lineage>
        <taxon>Eukaryota</taxon>
        <taxon>Viridiplantae</taxon>
        <taxon>Chlorophyta</taxon>
        <taxon>core chlorophytes</taxon>
        <taxon>Chlorophyceae</taxon>
        <taxon>CS clade</taxon>
        <taxon>Chlamydomonadales</taxon>
        <taxon>Chlamydomonadales incertae sedis</taxon>
        <taxon>Edaphochlamys</taxon>
    </lineage>
</organism>
<feature type="compositionally biased region" description="Polar residues" evidence="2">
    <location>
        <begin position="1724"/>
        <end position="1733"/>
    </location>
</feature>
<gene>
    <name evidence="3" type="ORF">HYH03_007499</name>
</gene>
<feature type="compositionally biased region" description="Low complexity" evidence="2">
    <location>
        <begin position="523"/>
        <end position="540"/>
    </location>
</feature>
<feature type="region of interest" description="Disordered" evidence="2">
    <location>
        <begin position="1228"/>
        <end position="1248"/>
    </location>
</feature>
<feature type="compositionally biased region" description="Low complexity" evidence="2">
    <location>
        <begin position="1260"/>
        <end position="1269"/>
    </location>
</feature>
<comment type="caution">
    <text evidence="3">The sequence shown here is derived from an EMBL/GenBank/DDBJ whole genome shotgun (WGS) entry which is preliminary data.</text>
</comment>
<feature type="compositionally biased region" description="Low complexity" evidence="2">
    <location>
        <begin position="1535"/>
        <end position="1546"/>
    </location>
</feature>
<evidence type="ECO:0000256" key="1">
    <source>
        <dbReference type="ARBA" id="ARBA00022581"/>
    </source>
</evidence>
<feature type="compositionally biased region" description="Low complexity" evidence="2">
    <location>
        <begin position="627"/>
        <end position="638"/>
    </location>
</feature>
<keyword evidence="1" id="KW-0945">Host-virus interaction</keyword>
<dbReference type="OrthoDB" id="552902at2759"/>
<dbReference type="InterPro" id="IPR036188">
    <property type="entry name" value="FAD/NAD-bd_sf"/>
</dbReference>
<feature type="region of interest" description="Disordered" evidence="2">
    <location>
        <begin position="1260"/>
        <end position="1369"/>
    </location>
</feature>
<feature type="compositionally biased region" description="Low complexity" evidence="2">
    <location>
        <begin position="580"/>
        <end position="596"/>
    </location>
</feature>
<accession>A0A835Y0L7</accession>
<reference evidence="3" key="1">
    <citation type="journal article" date="2020" name="bioRxiv">
        <title>Comparative genomics of Chlamydomonas.</title>
        <authorList>
            <person name="Craig R.J."/>
            <person name="Hasan A.R."/>
            <person name="Ness R.W."/>
            <person name="Keightley P.D."/>
        </authorList>
    </citation>
    <scope>NUCLEOTIDE SEQUENCE</scope>
    <source>
        <strain evidence="3">CCAP 11/70</strain>
    </source>
</reference>